<dbReference type="HOGENOM" id="CLU_014815_2_0_1"/>
<gene>
    <name evidence="16" type="ORF">AND_002244</name>
</gene>
<dbReference type="InterPro" id="IPR006164">
    <property type="entry name" value="DNA_bd_Ku70/Ku80"/>
</dbReference>
<proteinExistence type="inferred from homology"/>
<evidence type="ECO:0000313" key="17">
    <source>
        <dbReference type="EnsemblMetazoa" id="ADAC002244-PA"/>
    </source>
</evidence>
<evidence type="ECO:0000256" key="6">
    <source>
        <dbReference type="ARBA" id="ARBA00022801"/>
    </source>
</evidence>
<reference evidence="16" key="3">
    <citation type="journal article" date="2013" name="Nucleic Acids Res.">
        <title>The genome of Anopheles darlingi, the main neotropical malaria vector.</title>
        <authorList>
            <person name="Marinotti O."/>
            <person name="Cerqueira G.C."/>
            <person name="de Almeida L.G."/>
            <person name="Ferro M.I."/>
            <person name="Loreto E.L."/>
            <person name="Zaha A."/>
            <person name="Teixeira S.M."/>
            <person name="Wespiser A.R."/>
            <person name="Almeida E Silva A."/>
            <person name="Schlindwein A.D."/>
            <person name="Pacheco A.C."/>
            <person name="Silva A.L."/>
            <person name="Graveley B.R."/>
            <person name="Walenz B.P."/>
            <person name="Lima Bde A."/>
            <person name="Ribeiro C.A."/>
            <person name="Nunes-Silva C.G."/>
            <person name="de Carvalho C.R."/>
            <person name="Soares C.M."/>
            <person name="de Menezes C.B."/>
            <person name="Matiolli C."/>
            <person name="Caffrey D."/>
            <person name="Araujo D.A."/>
            <person name="de Oliveira D.M."/>
            <person name="Golenbock D."/>
            <person name="Grisard E.C."/>
            <person name="Fantinatti-Garboggini F."/>
            <person name="de Carvalho F.M."/>
            <person name="Barcellos F.G."/>
            <person name="Prosdocimi F."/>
            <person name="May G."/>
            <person name="Azevedo Junior G.M."/>
            <person name="Guimaraes G.M."/>
            <person name="Goldman G.H."/>
            <person name="Padilha I.Q."/>
            <person name="Batista Jda S."/>
            <person name="Ferro J.A."/>
            <person name="Ribeiro J.M."/>
            <person name="Fietto J.L."/>
            <person name="Dabbas K.M."/>
            <person name="Cerdeira L."/>
            <person name="Agnez-Lima L.F."/>
            <person name="Brocchi M."/>
            <person name="de Carvalho M.O."/>
            <person name="Teixeira Mde M."/>
            <person name="Diniz Maia Mde M."/>
            <person name="Goldman M.H."/>
            <person name="Cruz Schneider M.P."/>
            <person name="Felipe M.S."/>
            <person name="Hungria M."/>
            <person name="Nicolas M.F."/>
            <person name="Pereira M."/>
            <person name="Montes M.A."/>
            <person name="Cantao M.E."/>
            <person name="Vincentz M."/>
            <person name="Rafael M.S."/>
            <person name="Silverman N."/>
            <person name="Stoco P.H."/>
            <person name="Souza R.C."/>
            <person name="Vicentini R."/>
            <person name="Gazzinelli R.T."/>
            <person name="Neves Rde O."/>
            <person name="Silva R."/>
            <person name="Astolfi-Filho S."/>
            <person name="Maciel T.E."/>
            <person name="Urmenyi T.P."/>
            <person name="Tadei W.P."/>
            <person name="Camargo E.P."/>
            <person name="de Vasconcelos A.T."/>
        </authorList>
    </citation>
    <scope>NUCLEOTIDE SEQUENCE</scope>
</reference>
<evidence type="ECO:0000259" key="15">
    <source>
        <dbReference type="SMART" id="SM00559"/>
    </source>
</evidence>
<evidence type="ECO:0000256" key="7">
    <source>
        <dbReference type="ARBA" id="ARBA00022806"/>
    </source>
</evidence>
<evidence type="ECO:0000256" key="10">
    <source>
        <dbReference type="ARBA" id="ARBA00023172"/>
    </source>
</evidence>
<dbReference type="AlphaFoldDB" id="W5JRR7"/>
<evidence type="ECO:0000256" key="8">
    <source>
        <dbReference type="ARBA" id="ARBA00022840"/>
    </source>
</evidence>
<keyword evidence="7" id="KW-0347">Helicase</keyword>
<dbReference type="FunCoup" id="W5JRR7">
    <property type="interactions" value="1606"/>
</dbReference>
<dbReference type="InterPro" id="IPR005161">
    <property type="entry name" value="Ku_N"/>
</dbReference>
<dbReference type="VEuPathDB" id="VectorBase:ADAR2_010210"/>
<reference evidence="16 18" key="1">
    <citation type="journal article" date="2010" name="BMC Genomics">
        <title>Combination of measures distinguishes pre-miRNAs from other stem-loops in the genome of the newly sequenced Anopheles darlingi.</title>
        <authorList>
            <person name="Mendes N.D."/>
            <person name="Freitas A.T."/>
            <person name="Vasconcelos A.T."/>
            <person name="Sagot M.F."/>
        </authorList>
    </citation>
    <scope>NUCLEOTIDE SEQUENCE</scope>
</reference>
<dbReference type="eggNOG" id="KOG2327">
    <property type="taxonomic scope" value="Eukaryota"/>
</dbReference>
<evidence type="ECO:0000256" key="2">
    <source>
        <dbReference type="ARBA" id="ARBA00005240"/>
    </source>
</evidence>
<dbReference type="Gene3D" id="3.40.50.410">
    <property type="entry name" value="von Willebrand factor, type A domain"/>
    <property type="match status" value="1"/>
</dbReference>
<keyword evidence="18" id="KW-1185">Reference proteome</keyword>
<keyword evidence="4" id="KW-0547">Nucleotide-binding</keyword>
<comment type="similarity">
    <text evidence="2">Belongs to the ku70 family.</text>
</comment>
<dbReference type="GO" id="GO:0043564">
    <property type="term" value="C:Ku70:Ku80 complex"/>
    <property type="evidence" value="ECO:0007669"/>
    <property type="project" value="InterPro"/>
</dbReference>
<keyword evidence="10" id="KW-0233">DNA recombination</keyword>
<feature type="region of interest" description="Disordered" evidence="14">
    <location>
        <begin position="547"/>
        <end position="583"/>
    </location>
</feature>
<dbReference type="EMBL" id="ADMH02000547">
    <property type="protein sequence ID" value="ETN65978.1"/>
    <property type="molecule type" value="Genomic_DNA"/>
</dbReference>
<dbReference type="Gene3D" id="2.40.290.10">
    <property type="match status" value="1"/>
</dbReference>
<keyword evidence="5" id="KW-0227">DNA damage</keyword>
<evidence type="ECO:0000256" key="9">
    <source>
        <dbReference type="ARBA" id="ARBA00023125"/>
    </source>
</evidence>
<dbReference type="FunFam" id="2.40.290.10:FF:000001">
    <property type="entry name" value="X-ray repair cross complementing 6"/>
    <property type="match status" value="1"/>
</dbReference>
<dbReference type="GO" id="GO:0042162">
    <property type="term" value="F:telomeric DNA binding"/>
    <property type="evidence" value="ECO:0007669"/>
    <property type="project" value="InterPro"/>
</dbReference>
<dbReference type="InterPro" id="IPR016194">
    <property type="entry name" value="SPOC-like_C_dom_sf"/>
</dbReference>
<dbReference type="PIRSF" id="PIRSF003033">
    <property type="entry name" value="Ku70"/>
    <property type="match status" value="1"/>
</dbReference>
<comment type="subcellular location">
    <subcellularLocation>
        <location evidence="1">Nucleus</location>
    </subcellularLocation>
</comment>
<dbReference type="Pfam" id="PF03730">
    <property type="entry name" value="Ku_C"/>
    <property type="match status" value="1"/>
</dbReference>
<evidence type="ECO:0000256" key="11">
    <source>
        <dbReference type="ARBA" id="ARBA00023204"/>
    </source>
</evidence>
<dbReference type="InterPro" id="IPR027388">
    <property type="entry name" value="Ku70_bridge/pillars_dom_sf"/>
</dbReference>
<dbReference type="SUPFAM" id="SSF100939">
    <property type="entry name" value="SPOC domain-like"/>
    <property type="match status" value="1"/>
</dbReference>
<dbReference type="GO" id="GO:0006303">
    <property type="term" value="P:double-strand break repair via nonhomologous end joining"/>
    <property type="evidence" value="ECO:0007669"/>
    <property type="project" value="InterPro"/>
</dbReference>
<dbReference type="PANTHER" id="PTHR12604">
    <property type="entry name" value="KU AUTOANTIGEN DNA HELICASE"/>
    <property type="match status" value="1"/>
</dbReference>
<dbReference type="InterPro" id="IPR036465">
    <property type="entry name" value="vWFA_dom_sf"/>
</dbReference>
<evidence type="ECO:0000256" key="3">
    <source>
        <dbReference type="ARBA" id="ARBA00014630"/>
    </source>
</evidence>
<accession>W5JRR7</accession>
<keyword evidence="11" id="KW-0234">DNA repair</keyword>
<name>W5JRR7_ANODA</name>
<dbReference type="Pfam" id="PF03731">
    <property type="entry name" value="Ku_N"/>
    <property type="match status" value="1"/>
</dbReference>
<comment type="subunit">
    <text evidence="13">Heterodimer of a 70 kDa and a 80 kDa subunit.</text>
</comment>
<dbReference type="Gene3D" id="1.10.1600.10">
    <property type="match status" value="1"/>
</dbReference>
<organism evidence="16">
    <name type="scientific">Anopheles darlingi</name>
    <name type="common">Mosquito</name>
    <dbReference type="NCBI Taxonomy" id="43151"/>
    <lineage>
        <taxon>Eukaryota</taxon>
        <taxon>Metazoa</taxon>
        <taxon>Ecdysozoa</taxon>
        <taxon>Arthropoda</taxon>
        <taxon>Hexapoda</taxon>
        <taxon>Insecta</taxon>
        <taxon>Pterygota</taxon>
        <taxon>Neoptera</taxon>
        <taxon>Endopterygota</taxon>
        <taxon>Diptera</taxon>
        <taxon>Nematocera</taxon>
        <taxon>Culicoidea</taxon>
        <taxon>Culicidae</taxon>
        <taxon>Anophelinae</taxon>
        <taxon>Anopheles</taxon>
    </lineage>
</organism>
<evidence type="ECO:0000256" key="1">
    <source>
        <dbReference type="ARBA" id="ARBA00004123"/>
    </source>
</evidence>
<dbReference type="Gene3D" id="4.10.970.10">
    <property type="entry name" value="Ku70, bridge and pillars"/>
    <property type="match status" value="1"/>
</dbReference>
<evidence type="ECO:0000256" key="4">
    <source>
        <dbReference type="ARBA" id="ARBA00022741"/>
    </source>
</evidence>
<dbReference type="SMART" id="SM00559">
    <property type="entry name" value="Ku78"/>
    <property type="match status" value="1"/>
</dbReference>
<keyword evidence="6" id="KW-0378">Hydrolase</keyword>
<dbReference type="CDD" id="cd00788">
    <property type="entry name" value="KU70"/>
    <property type="match status" value="1"/>
</dbReference>
<dbReference type="VEuPathDB" id="VectorBase:ADAC002244"/>
<dbReference type="Pfam" id="PF02735">
    <property type="entry name" value="Ku"/>
    <property type="match status" value="1"/>
</dbReference>
<dbReference type="Proteomes" id="UP000000673">
    <property type="component" value="Unassembled WGS sequence"/>
</dbReference>
<sequence length="583" mass="66110">MSQANTFGGNQSDEEDDNEEFVYGGRSALVLVIDCAEEMFVDSDNGKFKETLDIADAVMRNMVTSNEKDLVALVLYNVQHNRTPPEDDDDDGKQSSSGIVAPRQCAIFLHLDTVSVEMIKKVRRLRDSDDFEGFEHKYGHTSGTSLANVLWLCTRMFTHCGYKLEHSTIFLFTMNDQPHTNNSSEHQQSLTKARDLLQKDITIMLLPMVESFDCSKFYTEFLCTALGEDEEDFHPPGYQECKEQLLQRMFTKDFKKRSLAHLKWYLSKDIALAVNIYSFTRKPRFPKKVKLLRSTNEIVESKRVHIATSSLEDGEPDTSTSTTLLPGDQRKCISLGGESISFRPEEMNLMKQILTPGIRLLGFKPASIVTITNHVRSSLFVYPDEAHIHGSTVLLRTLYEKCLERNQVAYCTLTVRRKQPSKLVALVPQKEALDTNGERYRQAGFRVEFIPYAADIRNLAFLEEAEAPTISTEQVDVFKKVIKKIKFKYNPFLFENPSSQNLYINLESLVFDIENAEFFDSTRPDNDMIDKKLEALAGEISNMFTEDVTRAPAKRGRKGADDDGDGDGIVSTSKSARSSRSSK</sequence>
<evidence type="ECO:0000313" key="16">
    <source>
        <dbReference type="EMBL" id="ETN65978.1"/>
    </source>
</evidence>
<dbReference type="InterPro" id="IPR006165">
    <property type="entry name" value="Ku70"/>
</dbReference>
<evidence type="ECO:0000313" key="18">
    <source>
        <dbReference type="Proteomes" id="UP000000673"/>
    </source>
</evidence>
<feature type="domain" description="Ku" evidence="15">
    <location>
        <begin position="321"/>
        <end position="467"/>
    </location>
</feature>
<dbReference type="EnsemblMetazoa" id="ADAC002244-RA">
    <property type="protein sequence ID" value="ADAC002244-PA"/>
    <property type="gene ID" value="ADAC002244"/>
</dbReference>
<dbReference type="GO" id="GO:0003678">
    <property type="term" value="F:DNA helicase activity"/>
    <property type="evidence" value="ECO:0007669"/>
    <property type="project" value="InterPro"/>
</dbReference>
<dbReference type="GO" id="GO:0003684">
    <property type="term" value="F:damaged DNA binding"/>
    <property type="evidence" value="ECO:0007669"/>
    <property type="project" value="InterPro"/>
</dbReference>
<dbReference type="InterPro" id="IPR005160">
    <property type="entry name" value="Ku_C"/>
</dbReference>
<dbReference type="GO" id="GO:0000723">
    <property type="term" value="P:telomere maintenance"/>
    <property type="evidence" value="ECO:0007669"/>
    <property type="project" value="InterPro"/>
</dbReference>
<evidence type="ECO:0000256" key="5">
    <source>
        <dbReference type="ARBA" id="ARBA00022763"/>
    </source>
</evidence>
<dbReference type="GO" id="GO:0005524">
    <property type="term" value="F:ATP binding"/>
    <property type="evidence" value="ECO:0007669"/>
    <property type="project" value="UniProtKB-KW"/>
</dbReference>
<keyword evidence="12" id="KW-0539">Nucleus</keyword>
<dbReference type="PANTHER" id="PTHR12604:SF2">
    <property type="entry name" value="X-RAY REPAIR CROSS-COMPLEMENTING PROTEIN 6"/>
    <property type="match status" value="1"/>
</dbReference>
<evidence type="ECO:0000256" key="12">
    <source>
        <dbReference type="ARBA" id="ARBA00023242"/>
    </source>
</evidence>
<dbReference type="STRING" id="43151.W5JRR7"/>
<reference evidence="17" key="4">
    <citation type="submission" date="2015-06" db="UniProtKB">
        <authorList>
            <consortium name="EnsemblMetazoa"/>
        </authorList>
    </citation>
    <scope>IDENTIFICATION</scope>
</reference>
<dbReference type="GO" id="GO:0016787">
    <property type="term" value="F:hydrolase activity"/>
    <property type="evidence" value="ECO:0007669"/>
    <property type="project" value="UniProtKB-KW"/>
</dbReference>
<feature type="compositionally biased region" description="Low complexity" evidence="14">
    <location>
        <begin position="571"/>
        <end position="583"/>
    </location>
</feature>
<dbReference type="CDD" id="cd01458">
    <property type="entry name" value="vWA_ku"/>
    <property type="match status" value="1"/>
</dbReference>
<dbReference type="GO" id="GO:0003690">
    <property type="term" value="F:double-stranded DNA binding"/>
    <property type="evidence" value="ECO:0007669"/>
    <property type="project" value="TreeGrafter"/>
</dbReference>
<evidence type="ECO:0000256" key="13">
    <source>
        <dbReference type="ARBA" id="ARBA00065167"/>
    </source>
</evidence>
<dbReference type="GO" id="GO:0006310">
    <property type="term" value="P:DNA recombination"/>
    <property type="evidence" value="ECO:0007669"/>
    <property type="project" value="UniProtKB-KW"/>
</dbReference>
<dbReference type="NCBIfam" id="TIGR00578">
    <property type="entry name" value="ku70"/>
    <property type="match status" value="1"/>
</dbReference>
<protein>
    <recommendedName>
        <fullName evidence="3">ATP-dependent DNA helicase 2 subunit 1</fullName>
    </recommendedName>
</protein>
<keyword evidence="8" id="KW-0067">ATP-binding</keyword>
<dbReference type="OMA" id="FWANVKH"/>
<evidence type="ECO:0000256" key="14">
    <source>
        <dbReference type="SAM" id="MobiDB-lite"/>
    </source>
</evidence>
<dbReference type="SUPFAM" id="SSF53300">
    <property type="entry name" value="vWA-like"/>
    <property type="match status" value="1"/>
</dbReference>
<dbReference type="InterPro" id="IPR047087">
    <property type="entry name" value="KU70_core_dom"/>
</dbReference>
<keyword evidence="9" id="KW-0238">DNA-binding</keyword>
<reference evidence="16" key="2">
    <citation type="submission" date="2010-05" db="EMBL/GenBank/DDBJ databases">
        <authorList>
            <person name="Almeida L.G."/>
            <person name="Nicolas M.F."/>
            <person name="Souza R.C."/>
            <person name="Vasconcelos A.T.R."/>
        </authorList>
    </citation>
    <scope>NUCLEOTIDE SEQUENCE</scope>
</reference>